<dbReference type="PROSITE" id="PS50082">
    <property type="entry name" value="WD_REPEATS_2"/>
    <property type="match status" value="1"/>
</dbReference>
<sequence length="353" mass="40124">MADPSQFALPSAPFDSISQVKFSPTNPDHLLSSSWDTTVRLYEAIDENSSQQKCKFDHRAAVLACCFEDGSHGFSGGLDTAVRYCSRSCLAFPITTVVWNWIAIVIMRFRQWRIHPFPERNALITGSWDRSLRFFDPRAAAAQVSLHEAPERVYKMDIVNNTLVVAMASRLFNIYDVRKMDMPAQQRESSLKYMTRSVACMVTGEGYATASVEGRIAVEYFDPSDEAQQKKYAFKCHRLTEDGVDHVWPVNSLAFHPIYNTFASAGSDGTVSVWDHKIKKRLRQYPKYDNPVSSVAFNKDGSKMAVATCYTWDEGEAGLRWTKDEKGQQKERERPMIRIRKVGSEAKPKGWDE</sequence>
<dbReference type="Pfam" id="PF00400">
    <property type="entry name" value="WD40"/>
    <property type="match status" value="2"/>
</dbReference>
<evidence type="ECO:0000256" key="3">
    <source>
        <dbReference type="PROSITE-ProRule" id="PRU00221"/>
    </source>
</evidence>
<keyword evidence="6" id="KW-1185">Reference proteome</keyword>
<organism evidence="5 6">
    <name type="scientific">Paramarasmius palmivorus</name>
    <dbReference type="NCBI Taxonomy" id="297713"/>
    <lineage>
        <taxon>Eukaryota</taxon>
        <taxon>Fungi</taxon>
        <taxon>Dikarya</taxon>
        <taxon>Basidiomycota</taxon>
        <taxon>Agaricomycotina</taxon>
        <taxon>Agaricomycetes</taxon>
        <taxon>Agaricomycetidae</taxon>
        <taxon>Agaricales</taxon>
        <taxon>Marasmiineae</taxon>
        <taxon>Marasmiaceae</taxon>
        <taxon>Paramarasmius</taxon>
    </lineage>
</organism>
<dbReference type="AlphaFoldDB" id="A0AAW0BLQ1"/>
<dbReference type="InterPro" id="IPR001680">
    <property type="entry name" value="WD40_rpt"/>
</dbReference>
<dbReference type="Gene3D" id="2.130.10.10">
    <property type="entry name" value="YVTN repeat-like/Quinoprotein amine dehydrogenase"/>
    <property type="match status" value="1"/>
</dbReference>
<proteinExistence type="predicted"/>
<evidence type="ECO:0000313" key="5">
    <source>
        <dbReference type="EMBL" id="KAK7027445.1"/>
    </source>
</evidence>
<feature type="region of interest" description="Disordered" evidence="4">
    <location>
        <begin position="322"/>
        <end position="353"/>
    </location>
</feature>
<dbReference type="EMBL" id="JAYKXP010000095">
    <property type="protein sequence ID" value="KAK7027445.1"/>
    <property type="molecule type" value="Genomic_DNA"/>
</dbReference>
<dbReference type="PROSITE" id="PS50294">
    <property type="entry name" value="WD_REPEATS_REGION"/>
    <property type="match status" value="1"/>
</dbReference>
<accession>A0AAW0BLQ1</accession>
<evidence type="ECO:0000256" key="4">
    <source>
        <dbReference type="SAM" id="MobiDB-lite"/>
    </source>
</evidence>
<dbReference type="SUPFAM" id="SSF50978">
    <property type="entry name" value="WD40 repeat-like"/>
    <property type="match status" value="1"/>
</dbReference>
<evidence type="ECO:0000313" key="6">
    <source>
        <dbReference type="Proteomes" id="UP001383192"/>
    </source>
</evidence>
<name>A0AAW0BLQ1_9AGAR</name>
<comment type="caution">
    <text evidence="5">The sequence shown here is derived from an EMBL/GenBank/DDBJ whole genome shotgun (WGS) entry which is preliminary data.</text>
</comment>
<dbReference type="SMART" id="SM00320">
    <property type="entry name" value="WD40"/>
    <property type="match status" value="5"/>
</dbReference>
<dbReference type="PANTHER" id="PTHR10971">
    <property type="entry name" value="MRNA EXPORT FACTOR AND BUB3"/>
    <property type="match status" value="1"/>
</dbReference>
<dbReference type="InterPro" id="IPR036322">
    <property type="entry name" value="WD40_repeat_dom_sf"/>
</dbReference>
<dbReference type="Proteomes" id="UP001383192">
    <property type="component" value="Unassembled WGS sequence"/>
</dbReference>
<evidence type="ECO:0000256" key="1">
    <source>
        <dbReference type="ARBA" id="ARBA00022574"/>
    </source>
</evidence>
<keyword evidence="1 3" id="KW-0853">WD repeat</keyword>
<evidence type="ECO:0000256" key="2">
    <source>
        <dbReference type="ARBA" id="ARBA00022737"/>
    </source>
</evidence>
<reference evidence="5 6" key="1">
    <citation type="submission" date="2024-01" db="EMBL/GenBank/DDBJ databases">
        <title>A draft genome for a cacao thread blight-causing isolate of Paramarasmius palmivorus.</title>
        <authorList>
            <person name="Baruah I.K."/>
            <person name="Bukari Y."/>
            <person name="Amoako-Attah I."/>
            <person name="Meinhardt L.W."/>
            <person name="Bailey B.A."/>
            <person name="Cohen S.P."/>
        </authorList>
    </citation>
    <scope>NUCLEOTIDE SEQUENCE [LARGE SCALE GENOMIC DNA]</scope>
    <source>
        <strain evidence="5 6">GH-12</strain>
    </source>
</reference>
<feature type="repeat" description="WD" evidence="3">
    <location>
        <begin position="243"/>
        <end position="284"/>
    </location>
</feature>
<gene>
    <name evidence="5" type="primary">BUB3_1</name>
    <name evidence="5" type="ORF">VNI00_015185</name>
</gene>
<keyword evidence="2" id="KW-0677">Repeat</keyword>
<protein>
    <submittedName>
        <fullName evidence="5">Mitotic spindle checkpoint protein Bub3</fullName>
    </submittedName>
</protein>
<dbReference type="InterPro" id="IPR015943">
    <property type="entry name" value="WD40/YVTN_repeat-like_dom_sf"/>
</dbReference>